<dbReference type="PANTHER" id="PTHR46015">
    <property type="entry name" value="ZGC:172121"/>
    <property type="match status" value="1"/>
</dbReference>
<keyword evidence="3 5" id="KW-0479">Metal-binding</keyword>
<feature type="domain" description="Hcy-binding" evidence="6">
    <location>
        <begin position="8"/>
        <end position="305"/>
    </location>
</feature>
<dbReference type="InterPro" id="IPR036589">
    <property type="entry name" value="HCY_dom_sf"/>
</dbReference>
<evidence type="ECO:0000259" key="6">
    <source>
        <dbReference type="PROSITE" id="PS50970"/>
    </source>
</evidence>
<evidence type="ECO:0000313" key="7">
    <source>
        <dbReference type="EMBL" id="GAA4484025.1"/>
    </source>
</evidence>
<gene>
    <name evidence="7" type="primary">mmuM</name>
    <name evidence="7" type="ORF">GCM10023171_16400</name>
</gene>
<dbReference type="SUPFAM" id="SSF82282">
    <property type="entry name" value="Homocysteine S-methyltransferase"/>
    <property type="match status" value="1"/>
</dbReference>
<evidence type="ECO:0000256" key="1">
    <source>
        <dbReference type="ARBA" id="ARBA00022603"/>
    </source>
</evidence>
<evidence type="ECO:0000256" key="4">
    <source>
        <dbReference type="ARBA" id="ARBA00022833"/>
    </source>
</evidence>
<dbReference type="PANTHER" id="PTHR46015:SF1">
    <property type="entry name" value="HOMOCYSTEINE S-METHYLTRANSFERASE-LIKE ISOFORM 1"/>
    <property type="match status" value="1"/>
</dbReference>
<organism evidence="7 8">
    <name type="scientific">Microbacterium panaciterrae</name>
    <dbReference type="NCBI Taxonomy" id="985759"/>
    <lineage>
        <taxon>Bacteria</taxon>
        <taxon>Bacillati</taxon>
        <taxon>Actinomycetota</taxon>
        <taxon>Actinomycetes</taxon>
        <taxon>Micrococcales</taxon>
        <taxon>Microbacteriaceae</taxon>
        <taxon>Microbacterium</taxon>
    </lineage>
</organism>
<dbReference type="InterPro" id="IPR003726">
    <property type="entry name" value="HCY_dom"/>
</dbReference>
<feature type="binding site" evidence="5">
    <location>
        <position position="290"/>
    </location>
    <ligand>
        <name>Zn(2+)</name>
        <dbReference type="ChEBI" id="CHEBI:29105"/>
    </ligand>
</feature>
<proteinExistence type="predicted"/>
<evidence type="ECO:0000256" key="3">
    <source>
        <dbReference type="ARBA" id="ARBA00022723"/>
    </source>
</evidence>
<dbReference type="EMBL" id="BAABGP010000010">
    <property type="protein sequence ID" value="GAA4484025.1"/>
    <property type="molecule type" value="Genomic_DNA"/>
</dbReference>
<dbReference type="InterPro" id="IPR017226">
    <property type="entry name" value="BHMT-like"/>
</dbReference>
<evidence type="ECO:0000256" key="2">
    <source>
        <dbReference type="ARBA" id="ARBA00022679"/>
    </source>
</evidence>
<name>A0ABP8PCM9_9MICO</name>
<sequence>MTGTTTAAGAGGSDPMLPVTILDGGLSTALEQQGITVDGALWTARLLADEPQRIARAHRDFFAAGADVATTATYQASERGFVSAGFDAAQARALIGRGVTIARDVRDEFASVRPGLRVAASVGPYGAVLGDGSEYRGRYGISAARLRDFHAPRLETLAAASPDLFAVETIPDVEEAVVLSDLLDEIGLPFWFSYSVRGDTTCAGQPLAEAYAVLAGSRALIAAGVNCSDEADVRSAVEIAVRETGLPGVAYPNRGGRWDSVTKTWSRARAFDLDLVDAWIGAGARLIGGCCGCGPDDIRALARRVHGRDPSLAVP</sequence>
<comment type="caution">
    <text evidence="7">The sequence shown here is derived from an EMBL/GenBank/DDBJ whole genome shotgun (WGS) entry which is preliminary data.</text>
</comment>
<feature type="binding site" evidence="5">
    <location>
        <position position="227"/>
    </location>
    <ligand>
        <name>Zn(2+)</name>
        <dbReference type="ChEBI" id="CHEBI:29105"/>
    </ligand>
</feature>
<evidence type="ECO:0000313" key="8">
    <source>
        <dbReference type="Proteomes" id="UP001500731"/>
    </source>
</evidence>
<dbReference type="PROSITE" id="PS50970">
    <property type="entry name" value="HCY"/>
    <property type="match status" value="1"/>
</dbReference>
<dbReference type="Proteomes" id="UP001500731">
    <property type="component" value="Unassembled WGS sequence"/>
</dbReference>
<dbReference type="NCBIfam" id="NF007020">
    <property type="entry name" value="PRK09485.1"/>
    <property type="match status" value="1"/>
</dbReference>
<evidence type="ECO:0000256" key="5">
    <source>
        <dbReference type="PROSITE-ProRule" id="PRU00333"/>
    </source>
</evidence>
<accession>A0ABP8PCM9</accession>
<protein>
    <submittedName>
        <fullName evidence="7">Homocysteine S-methyltransferase</fullName>
    </submittedName>
</protein>
<dbReference type="RefSeq" id="WP_345185990.1">
    <property type="nucleotide sequence ID" value="NZ_BAABGP010000010.1"/>
</dbReference>
<reference evidence="8" key="1">
    <citation type="journal article" date="2019" name="Int. J. Syst. Evol. Microbiol.">
        <title>The Global Catalogue of Microorganisms (GCM) 10K type strain sequencing project: providing services to taxonomists for standard genome sequencing and annotation.</title>
        <authorList>
            <consortium name="The Broad Institute Genomics Platform"/>
            <consortium name="The Broad Institute Genome Sequencing Center for Infectious Disease"/>
            <person name="Wu L."/>
            <person name="Ma J."/>
        </authorList>
    </citation>
    <scope>NUCLEOTIDE SEQUENCE [LARGE SCALE GENOMIC DNA]</scope>
    <source>
        <strain evidence="8">JCM 17839</strain>
    </source>
</reference>
<dbReference type="InterPro" id="IPR051486">
    <property type="entry name" value="Hcy_S-methyltransferase"/>
</dbReference>
<dbReference type="Pfam" id="PF02574">
    <property type="entry name" value="S-methyl_trans"/>
    <property type="match status" value="1"/>
</dbReference>
<comment type="cofactor">
    <cofactor evidence="5">
        <name>Zn(2+)</name>
        <dbReference type="ChEBI" id="CHEBI:29105"/>
    </cofactor>
</comment>
<keyword evidence="8" id="KW-1185">Reference proteome</keyword>
<keyword evidence="1 5" id="KW-0489">Methyltransferase</keyword>
<dbReference type="Gene3D" id="3.20.20.330">
    <property type="entry name" value="Homocysteine-binding-like domain"/>
    <property type="match status" value="1"/>
</dbReference>
<feature type="binding site" evidence="5">
    <location>
        <position position="291"/>
    </location>
    <ligand>
        <name>Zn(2+)</name>
        <dbReference type="ChEBI" id="CHEBI:29105"/>
    </ligand>
</feature>
<dbReference type="PIRSF" id="PIRSF037505">
    <property type="entry name" value="Betaine_HMT"/>
    <property type="match status" value="1"/>
</dbReference>
<keyword evidence="2 5" id="KW-0808">Transferase</keyword>
<keyword evidence="4 5" id="KW-0862">Zinc</keyword>